<sequence>MEQYVSVLLTILKFLSIGLTAILSAIALLVEYKDENGKITYWGRRALIGIVVAAFVAASTTALEVIKGERESEKTAKEALVLAKRTSDILENINRSLHPLEGIEFSFWASVDLSSKQLEPYRERFSEELKDYLVQYESGNRRYEGMYASSSNQNGPVDVKVPLGAAAYPSEHKEELAFYLIRHTDFHLAFFKEPISPTYFEKKITDESEYKNPDLVINIDTSEQDQFGIGLEYNIENRTFEINGSSIQSDPRYWRTNGRIISMPDLKGSQMFVFTDSINVPSLDGDNSELVGLRGGIKIRTLLIDISGRQQFWFRTENLHEYKTPRGLSYFVFSLDNGIEEYAR</sequence>
<keyword evidence="1" id="KW-0812">Transmembrane</keyword>
<organism evidence="2 3">
    <name type="scientific">Thalassomonas actiniarum</name>
    <dbReference type="NCBI Taxonomy" id="485447"/>
    <lineage>
        <taxon>Bacteria</taxon>
        <taxon>Pseudomonadati</taxon>
        <taxon>Pseudomonadota</taxon>
        <taxon>Gammaproteobacteria</taxon>
        <taxon>Alteromonadales</taxon>
        <taxon>Colwelliaceae</taxon>
        <taxon>Thalassomonas</taxon>
    </lineage>
</organism>
<name>A0AAE9YUI3_9GAMM</name>
<feature type="transmembrane region" description="Helical" evidence="1">
    <location>
        <begin position="6"/>
        <end position="30"/>
    </location>
</feature>
<keyword evidence="1" id="KW-1133">Transmembrane helix</keyword>
<evidence type="ECO:0000256" key="1">
    <source>
        <dbReference type="SAM" id="Phobius"/>
    </source>
</evidence>
<protein>
    <submittedName>
        <fullName evidence="2">Uncharacterized protein</fullName>
    </submittedName>
</protein>
<feature type="transmembrane region" description="Helical" evidence="1">
    <location>
        <begin position="42"/>
        <end position="63"/>
    </location>
</feature>
<gene>
    <name evidence="2" type="ORF">SG35_013205</name>
</gene>
<dbReference type="EMBL" id="CP059735">
    <property type="protein sequence ID" value="WDE01480.1"/>
    <property type="molecule type" value="Genomic_DNA"/>
</dbReference>
<dbReference type="AlphaFoldDB" id="A0AAE9YUI3"/>
<evidence type="ECO:0000313" key="3">
    <source>
        <dbReference type="Proteomes" id="UP000032568"/>
    </source>
</evidence>
<reference evidence="2 3" key="2">
    <citation type="journal article" date="2022" name="Mar. Drugs">
        <title>Bioassay-Guided Fractionation Leads to the Detection of Cholic Acid Generated by the Rare Thalassomonas sp.</title>
        <authorList>
            <person name="Pheiffer F."/>
            <person name="Schneider Y.K."/>
            <person name="Hansen E.H."/>
            <person name="Andersen J.H."/>
            <person name="Isaksson J."/>
            <person name="Busche T."/>
            <person name="R C."/>
            <person name="Kalinowski J."/>
            <person name="Zyl L.V."/>
            <person name="Trindade M."/>
        </authorList>
    </citation>
    <scope>NUCLEOTIDE SEQUENCE [LARGE SCALE GENOMIC DNA]</scope>
    <source>
        <strain evidence="2 3">A5K-106</strain>
    </source>
</reference>
<dbReference type="KEGG" id="tact:SG35_013205"/>
<reference evidence="2 3" key="1">
    <citation type="journal article" date="2015" name="Genome Announc.">
        <title>Draft Genome Sequences of Marine Isolates of Thalassomonas viridans and Thalassomonas actiniarum.</title>
        <authorList>
            <person name="Olonade I."/>
            <person name="van Zyl L.J."/>
            <person name="Trindade M."/>
        </authorList>
    </citation>
    <scope>NUCLEOTIDE SEQUENCE [LARGE SCALE GENOMIC DNA]</scope>
    <source>
        <strain evidence="2 3">A5K-106</strain>
    </source>
</reference>
<keyword evidence="3" id="KW-1185">Reference proteome</keyword>
<proteinExistence type="predicted"/>
<dbReference type="Proteomes" id="UP000032568">
    <property type="component" value="Chromosome"/>
</dbReference>
<dbReference type="RefSeq" id="WP_044835769.1">
    <property type="nucleotide sequence ID" value="NZ_CP059735.1"/>
</dbReference>
<accession>A0AAE9YUI3</accession>
<keyword evidence="1" id="KW-0472">Membrane</keyword>
<evidence type="ECO:0000313" key="2">
    <source>
        <dbReference type="EMBL" id="WDE01480.1"/>
    </source>
</evidence>